<feature type="chain" id="PRO_5044725272" description="DUF4773 domain-containing protein" evidence="1">
    <location>
        <begin position="21"/>
        <end position="208"/>
    </location>
</feature>
<dbReference type="EMBL" id="JBJQND010000002">
    <property type="protein sequence ID" value="KAL3885155.1"/>
    <property type="molecule type" value="Genomic_DNA"/>
</dbReference>
<feature type="signal peptide" evidence="1">
    <location>
        <begin position="1"/>
        <end position="20"/>
    </location>
</feature>
<reference evidence="4 5" key="1">
    <citation type="submission" date="2024-11" db="EMBL/GenBank/DDBJ databases">
        <title>Chromosome-level genome assembly of the freshwater bivalve Anodonta woodiana.</title>
        <authorList>
            <person name="Chen X."/>
        </authorList>
    </citation>
    <scope>NUCLEOTIDE SEQUENCE [LARGE SCALE GENOMIC DNA]</scope>
    <source>
        <strain evidence="4">MN2024</strain>
        <tissue evidence="4">Gills</tissue>
    </source>
</reference>
<dbReference type="Proteomes" id="UP001634394">
    <property type="component" value="Unassembled WGS sequence"/>
</dbReference>
<dbReference type="EMBL" id="JBJQND010000002">
    <property type="protein sequence ID" value="KAL3885070.1"/>
    <property type="molecule type" value="Genomic_DNA"/>
</dbReference>
<keyword evidence="5" id="KW-1185">Reference proteome</keyword>
<gene>
    <name evidence="3" type="ORF">ACJMK2_025168</name>
    <name evidence="4" type="ORF">ACJMK2_025250</name>
</gene>
<keyword evidence="1" id="KW-0732">Signal</keyword>
<accession>A0ABD3XGF5</accession>
<evidence type="ECO:0000313" key="3">
    <source>
        <dbReference type="EMBL" id="KAL3885070.1"/>
    </source>
</evidence>
<name>A0ABD3XGF5_SINWO</name>
<evidence type="ECO:0000259" key="2">
    <source>
        <dbReference type="Pfam" id="PF15998"/>
    </source>
</evidence>
<organism evidence="4 5">
    <name type="scientific">Sinanodonta woodiana</name>
    <name type="common">Chinese pond mussel</name>
    <name type="synonym">Anodonta woodiana</name>
    <dbReference type="NCBI Taxonomy" id="1069815"/>
    <lineage>
        <taxon>Eukaryota</taxon>
        <taxon>Metazoa</taxon>
        <taxon>Spiralia</taxon>
        <taxon>Lophotrochozoa</taxon>
        <taxon>Mollusca</taxon>
        <taxon>Bivalvia</taxon>
        <taxon>Autobranchia</taxon>
        <taxon>Heteroconchia</taxon>
        <taxon>Palaeoheterodonta</taxon>
        <taxon>Unionida</taxon>
        <taxon>Unionoidea</taxon>
        <taxon>Unionidae</taxon>
        <taxon>Unioninae</taxon>
        <taxon>Sinanodonta</taxon>
    </lineage>
</organism>
<dbReference type="AlphaFoldDB" id="A0ABD3XGF5"/>
<evidence type="ECO:0000313" key="4">
    <source>
        <dbReference type="EMBL" id="KAL3885155.1"/>
    </source>
</evidence>
<feature type="domain" description="DUF4773" evidence="2">
    <location>
        <begin position="103"/>
        <end position="191"/>
    </location>
</feature>
<dbReference type="Pfam" id="PF15998">
    <property type="entry name" value="DUF4773"/>
    <property type="match status" value="1"/>
</dbReference>
<evidence type="ECO:0000313" key="5">
    <source>
        <dbReference type="Proteomes" id="UP001634394"/>
    </source>
</evidence>
<proteinExistence type="predicted"/>
<protein>
    <recommendedName>
        <fullName evidence="2">DUF4773 domain-containing protein</fullName>
    </recommendedName>
</protein>
<comment type="caution">
    <text evidence="4">The sequence shown here is derived from an EMBL/GenBank/DDBJ whole genome shotgun (WGS) entry which is preliminary data.</text>
</comment>
<dbReference type="InterPro" id="IPR031941">
    <property type="entry name" value="DUF4773"/>
</dbReference>
<sequence length="208" mass="23641">MHRISIFILLVGVWLGVTAGRFVQHDREIRKDDEDLIQFTKNELSTDADDDVDVVILKALLRGEITMEELLGKEFLQELEAKLVDGSLMDSSWSKCLSIDESILGFRINTQVCVIVEWLSTNMGFRVTIKIGSYTFSKEISVSNPPKLCYGIPGVSFVKACIQFYNINISNKSGCVKLSISFFSWNIGCFDFVKMREERLLQQHLSAR</sequence>
<evidence type="ECO:0000256" key="1">
    <source>
        <dbReference type="SAM" id="SignalP"/>
    </source>
</evidence>